<dbReference type="KEGG" id="lmoi:VV02_23965"/>
<protein>
    <submittedName>
        <fullName evidence="1">Uncharacterized protein</fullName>
    </submittedName>
</protein>
<gene>
    <name evidence="1" type="ORF">VV02_23965</name>
</gene>
<evidence type="ECO:0000313" key="2">
    <source>
        <dbReference type="Proteomes" id="UP000066480"/>
    </source>
</evidence>
<accession>A0A0K1JNM8</accession>
<sequence>MHSCGAELWLASQQVAGGAFKLDAFDGGIDPFAVRLAWCLYRWGQADPWVTLQQSFALSAALLVRRRVGVRL</sequence>
<organism evidence="1 2">
    <name type="scientific">Luteipulveratus mongoliensis</name>
    <dbReference type="NCBI Taxonomy" id="571913"/>
    <lineage>
        <taxon>Bacteria</taxon>
        <taxon>Bacillati</taxon>
        <taxon>Actinomycetota</taxon>
        <taxon>Actinomycetes</taxon>
        <taxon>Micrococcales</taxon>
        <taxon>Dermacoccaceae</taxon>
        <taxon>Luteipulveratus</taxon>
    </lineage>
</organism>
<name>A0A0K1JNM8_9MICO</name>
<keyword evidence="2" id="KW-1185">Reference proteome</keyword>
<proteinExistence type="predicted"/>
<dbReference type="EMBL" id="CP011112">
    <property type="protein sequence ID" value="AKU18190.1"/>
    <property type="molecule type" value="Genomic_DNA"/>
</dbReference>
<reference evidence="1 2" key="1">
    <citation type="submission" date="2015-03" db="EMBL/GenBank/DDBJ databases">
        <title>Luteipulveratus halotolerans sp. nov., a novel actinobacterium (Dermacoccaceae) from Sarawak, Malaysia.</title>
        <authorList>
            <person name="Juboi H."/>
            <person name="Basik A."/>
            <person name="Shamsul S.S."/>
            <person name="Arnold P."/>
            <person name="Schmitt E.K."/>
            <person name="Sanglier J.-J."/>
            <person name="Yeo T."/>
        </authorList>
    </citation>
    <scope>NUCLEOTIDE SEQUENCE [LARGE SCALE GENOMIC DNA]</scope>
    <source>
        <strain evidence="1 2">MN07-A0370</strain>
    </source>
</reference>
<dbReference type="AlphaFoldDB" id="A0A0K1JNM8"/>
<evidence type="ECO:0000313" key="1">
    <source>
        <dbReference type="EMBL" id="AKU18190.1"/>
    </source>
</evidence>
<dbReference type="Proteomes" id="UP000066480">
    <property type="component" value="Chromosome"/>
</dbReference>